<feature type="domain" description="NolW-like" evidence="13">
    <location>
        <begin position="188"/>
        <end position="351"/>
    </location>
</feature>
<dbReference type="GO" id="GO:0009279">
    <property type="term" value="C:cell outer membrane"/>
    <property type="evidence" value="ECO:0007669"/>
    <property type="project" value="UniProtKB-SubCell"/>
</dbReference>
<dbReference type="InterPro" id="IPR004845">
    <property type="entry name" value="T2SS_GspD_CS"/>
</dbReference>
<dbReference type="GO" id="GO:0015627">
    <property type="term" value="C:type II protein secretion system complex"/>
    <property type="evidence" value="ECO:0007669"/>
    <property type="project" value="TreeGrafter"/>
</dbReference>
<comment type="subcellular location">
    <subcellularLocation>
        <location evidence="1 9 10">Cell outer membrane</location>
    </subcellularLocation>
</comment>
<comment type="caution">
    <text evidence="14">The sequence shown here is derived from an EMBL/GenBank/DDBJ whole genome shotgun (WGS) entry which is preliminary data.</text>
</comment>
<feature type="region of interest" description="Disordered" evidence="11">
    <location>
        <begin position="241"/>
        <end position="263"/>
    </location>
</feature>
<dbReference type="RefSeq" id="WP_124543887.1">
    <property type="nucleotide sequence ID" value="NZ_QUSW01000012.1"/>
</dbReference>
<dbReference type="InterPro" id="IPR050810">
    <property type="entry name" value="Bact_Secretion_Sys_Channel"/>
</dbReference>
<feature type="region of interest" description="Disordered" evidence="11">
    <location>
        <begin position="590"/>
        <end position="635"/>
    </location>
</feature>
<proteinExistence type="inferred from homology"/>
<dbReference type="PANTHER" id="PTHR30332:SF5">
    <property type="entry name" value="SPI-1 TYPE 3 SECRETION SYSTEM SECRETIN"/>
    <property type="match status" value="1"/>
</dbReference>
<keyword evidence="7 9" id="KW-0472">Membrane</keyword>
<protein>
    <recommendedName>
        <fullName evidence="9">Type 3 secretion system secretin</fullName>
        <shortName evidence="9">T3SS secretin</shortName>
    </recommendedName>
</protein>
<feature type="domain" description="Type II/III secretion system secretin-like" evidence="12">
    <location>
        <begin position="429"/>
        <end position="585"/>
    </location>
</feature>
<comment type="function">
    <text evidence="9">Component of the type III secretion system (T3SS), also called injectisome, which is used to inject bacterial effector proteins into eukaryotic host cells. Forms a ring-shaped multimeric structure with an apparent central pore in the outer membrane.</text>
</comment>
<dbReference type="Pfam" id="PF00263">
    <property type="entry name" value="Secretin"/>
    <property type="match status" value="1"/>
</dbReference>
<evidence type="ECO:0000256" key="4">
    <source>
        <dbReference type="ARBA" id="ARBA00022729"/>
    </source>
</evidence>
<evidence type="ECO:0000256" key="7">
    <source>
        <dbReference type="ARBA" id="ARBA00023136"/>
    </source>
</evidence>
<dbReference type="GO" id="GO:0030254">
    <property type="term" value="P:protein secretion by the type III secretion system"/>
    <property type="evidence" value="ECO:0007669"/>
    <property type="project" value="UniProtKB-UniRule"/>
</dbReference>
<name>A0A3N7HGX3_9BURK</name>
<reference evidence="14 15" key="1">
    <citation type="submission" date="2018-08" db="EMBL/GenBank/DDBJ databases">
        <authorList>
            <person name="Khan S.A."/>
            <person name="Jeon C.O."/>
            <person name="Chun B.H."/>
            <person name="Jeong S.E."/>
        </authorList>
    </citation>
    <scope>NUCLEOTIDE SEQUENCE [LARGE SCALE GENOMIC DNA]</scope>
    <source>
        <strain evidence="14 15">S-16</strain>
    </source>
</reference>
<gene>
    <name evidence="9" type="primary">sctC</name>
    <name evidence="14" type="ORF">DZC73_28915</name>
</gene>
<comment type="similarity">
    <text evidence="2 9">Belongs to the bacterial secretin family. T3SS SctC subfamily.</text>
</comment>
<comment type="subunit">
    <text evidence="9">The core secretion machinery of the T3SS is composed of approximately 20 different proteins, including cytoplasmic components, a base, an export apparatus and a needle. This subunit is part of the base, which anchors the injectisome in the bacterial cell envelope. Forms a stable homooligomeric complex.</text>
</comment>
<evidence type="ECO:0000259" key="12">
    <source>
        <dbReference type="Pfam" id="PF00263"/>
    </source>
</evidence>
<dbReference type="PRINTS" id="PR01337">
    <property type="entry name" value="TYPE3OMGPROT"/>
</dbReference>
<dbReference type="PANTHER" id="PTHR30332">
    <property type="entry name" value="PROBABLE GENERAL SECRETION PATHWAY PROTEIN D"/>
    <property type="match status" value="1"/>
</dbReference>
<keyword evidence="4 9" id="KW-0732">Signal</keyword>
<organism evidence="14 15">
    <name type="scientific">Piscinibacter terrae</name>
    <dbReference type="NCBI Taxonomy" id="2496871"/>
    <lineage>
        <taxon>Bacteria</taxon>
        <taxon>Pseudomonadati</taxon>
        <taxon>Pseudomonadota</taxon>
        <taxon>Betaproteobacteria</taxon>
        <taxon>Burkholderiales</taxon>
        <taxon>Sphaerotilaceae</taxon>
        <taxon>Piscinibacter</taxon>
    </lineage>
</organism>
<evidence type="ECO:0000256" key="8">
    <source>
        <dbReference type="ARBA" id="ARBA00023237"/>
    </source>
</evidence>
<dbReference type="Pfam" id="PF03958">
    <property type="entry name" value="Secretin_N"/>
    <property type="match status" value="1"/>
</dbReference>
<evidence type="ECO:0000256" key="11">
    <source>
        <dbReference type="SAM" id="MobiDB-lite"/>
    </source>
</evidence>
<evidence type="ECO:0000256" key="3">
    <source>
        <dbReference type="ARBA" id="ARBA00022448"/>
    </source>
</evidence>
<dbReference type="InterPro" id="IPR038591">
    <property type="entry name" value="NolW-like_sf"/>
</dbReference>
<evidence type="ECO:0000259" key="13">
    <source>
        <dbReference type="Pfam" id="PF03958"/>
    </source>
</evidence>
<evidence type="ECO:0000256" key="10">
    <source>
        <dbReference type="RuleBase" id="RU004004"/>
    </source>
</evidence>
<feature type="chain" id="PRO_5026397999" description="Type 3 secretion system secretin" evidence="9">
    <location>
        <begin position="36"/>
        <end position="635"/>
    </location>
</feature>
<dbReference type="InterPro" id="IPR005644">
    <property type="entry name" value="NolW-like"/>
</dbReference>
<dbReference type="InterPro" id="IPR003522">
    <property type="entry name" value="T3SS_OM_pore_YscC"/>
</dbReference>
<feature type="signal peptide" evidence="9">
    <location>
        <begin position="1"/>
        <end position="35"/>
    </location>
</feature>
<keyword evidence="3 9" id="KW-0813">Transport</keyword>
<sequence precursor="true">MISRVGAAWPLGAWLHGWRAFAAALLLCMALPAQAMPIPFADRTVQLTAREQPIAGFLQDLFGLVDVPVNVSPSVKGAVNGNFSGPAERVWRNVSRAFNLVEYYDGVVLHIYAPSDMATRTLPIAPSLSAKVQRTVNEMRLPDSRNTVRVTREGTLVASGTRRFIEQVEEITRAQMVGDKVAPPSGFKVFYLRYAWAQDVSINFGGRSVVLPGVASIVRAMMTSNSRSQVAVASFEAPSRNTVPGLRGQRTGRANGTLGGPDADTNAPSAPTLAAAYASGALPGMVGAANASGTGTPVLSPSTMAMVLPSSEAQQVRVEADARLNAVIVRDMPERLSQYEQLIAALDVEPQALEIEATIIDVNTDKMRELGINWRYTKGRGSLLFGRGDNSDLLLTPTTPPGDITPIGKGGFISAVLGNANQFIARINALQEQGAAKVVSSPQVLTLSNVEAVFDNSSTFFVRVAGRDDVDLFNVSAGTTLRVTPHVFKDRGDVRIKMLVAIEDGSLSTRTVDTLPVVDRSSINTQALIFEGESLLVGGITRESSNDEATKVPVLGDVPVIGALFRSTSKSNSRVERMFLISPRLSSGRRVAVEPAGSRPAPPASAPGNSTPAPAPVAPAPVSNRGNRFDDPFRG</sequence>
<evidence type="ECO:0000313" key="14">
    <source>
        <dbReference type="EMBL" id="RQP21260.1"/>
    </source>
</evidence>
<dbReference type="NCBIfam" id="TIGR02516">
    <property type="entry name" value="type_III_yscC"/>
    <property type="match status" value="1"/>
</dbReference>
<dbReference type="Gene3D" id="3.30.1370.120">
    <property type="match status" value="1"/>
</dbReference>
<dbReference type="AlphaFoldDB" id="A0A3N7HGX3"/>
<dbReference type="GO" id="GO:0030257">
    <property type="term" value="C:type III protein secretion system complex"/>
    <property type="evidence" value="ECO:0007669"/>
    <property type="project" value="UniProtKB-UniRule"/>
</dbReference>
<keyword evidence="5 9" id="KW-0653">Protein transport</keyword>
<evidence type="ECO:0000256" key="5">
    <source>
        <dbReference type="ARBA" id="ARBA00022927"/>
    </source>
</evidence>
<accession>A0A3N7HGX3</accession>
<keyword evidence="15" id="KW-1185">Reference proteome</keyword>
<dbReference type="PROSITE" id="PS00875">
    <property type="entry name" value="T2SP_D"/>
    <property type="match status" value="1"/>
</dbReference>
<evidence type="ECO:0000256" key="1">
    <source>
        <dbReference type="ARBA" id="ARBA00004442"/>
    </source>
</evidence>
<dbReference type="EMBL" id="QUSW01000012">
    <property type="protein sequence ID" value="RQP21260.1"/>
    <property type="molecule type" value="Genomic_DNA"/>
</dbReference>
<reference evidence="14 15" key="2">
    <citation type="submission" date="2018-12" db="EMBL/GenBank/DDBJ databases">
        <title>Rhizobacter gummiphilus sp. nov., a rubber-degrading bacterium isolated from the soil of a botanical garden in Japan.</title>
        <authorList>
            <person name="Shunsuke S.S."/>
        </authorList>
    </citation>
    <scope>NUCLEOTIDE SEQUENCE [LARGE SCALE GENOMIC DNA]</scope>
    <source>
        <strain evidence="14 15">S-16</strain>
    </source>
</reference>
<dbReference type="Gene3D" id="3.55.50.30">
    <property type="match status" value="1"/>
</dbReference>
<evidence type="ECO:0000313" key="15">
    <source>
        <dbReference type="Proteomes" id="UP000267464"/>
    </source>
</evidence>
<dbReference type="HAMAP" id="MF_02219">
    <property type="entry name" value="Type_III_secretin"/>
    <property type="match status" value="1"/>
</dbReference>
<keyword evidence="6 9" id="KW-0811">Translocation</keyword>
<dbReference type="Proteomes" id="UP000267464">
    <property type="component" value="Unassembled WGS sequence"/>
</dbReference>
<dbReference type="OrthoDB" id="9775455at2"/>
<dbReference type="InterPro" id="IPR004846">
    <property type="entry name" value="T2SS/T3SS_dom"/>
</dbReference>
<evidence type="ECO:0000256" key="9">
    <source>
        <dbReference type="HAMAP-Rule" id="MF_02219"/>
    </source>
</evidence>
<evidence type="ECO:0000256" key="6">
    <source>
        <dbReference type="ARBA" id="ARBA00023010"/>
    </source>
</evidence>
<evidence type="ECO:0000256" key="2">
    <source>
        <dbReference type="ARBA" id="ARBA00007032"/>
    </source>
</evidence>
<keyword evidence="8 9" id="KW-0998">Cell outer membrane</keyword>